<organism evidence="5 6">
    <name type="scientific">Aureimonas altamirensis DSM 21988</name>
    <dbReference type="NCBI Taxonomy" id="1121026"/>
    <lineage>
        <taxon>Bacteria</taxon>
        <taxon>Pseudomonadati</taxon>
        <taxon>Pseudomonadota</taxon>
        <taxon>Alphaproteobacteria</taxon>
        <taxon>Hyphomicrobiales</taxon>
        <taxon>Aurantimonadaceae</taxon>
        <taxon>Aureimonas</taxon>
    </lineage>
</organism>
<feature type="domain" description="Multidrug resistance protein MdtA-like barrel-sandwich hybrid" evidence="3">
    <location>
        <begin position="63"/>
        <end position="196"/>
    </location>
</feature>
<comment type="caution">
    <text evidence="5">The sequence shown here is derived from an EMBL/GenBank/DDBJ whole genome shotgun (WGS) entry which is preliminary data.</text>
</comment>
<comment type="similarity">
    <text evidence="1">Belongs to the membrane fusion protein (MFP) (TC 8.A.1) family.</text>
</comment>
<dbReference type="NCBIfam" id="TIGR01730">
    <property type="entry name" value="RND_mfp"/>
    <property type="match status" value="1"/>
</dbReference>
<dbReference type="Gene3D" id="2.40.50.100">
    <property type="match status" value="1"/>
</dbReference>
<dbReference type="EMBL" id="FQZC01000004">
    <property type="protein sequence ID" value="SHJ84800.1"/>
    <property type="molecule type" value="Genomic_DNA"/>
</dbReference>
<gene>
    <name evidence="5" type="ORF">SAMN02745911_3568</name>
</gene>
<dbReference type="InterPro" id="IPR058625">
    <property type="entry name" value="MdtA-like_BSH"/>
</dbReference>
<feature type="domain" description="CusB-like beta-barrel" evidence="4">
    <location>
        <begin position="208"/>
        <end position="276"/>
    </location>
</feature>
<sequence>MRHALLYLPALALALAALAGCNRTEEPAAAEPVRPVRAMQVAAVETPSLLLTGTIEPRVRTDLGFRVLGRITSRPVETGDTVQQGAVLATVDPTTLDLAVQSAEADLISAKAQLAEASGVAFRQSELLAARASTQASFESADRQRRTGAAQVASAQARLTKAQEQRGYAELKADYDGVVLSTSADVGQVVSPGQTVLTLARPDVREAVIDVPDQAASSLAVGMPFNVRLELDHGMTTSGRVREIAPSADPATRSRRVRITLDDPPQDFRLGSTVRVFPADEGPPGIALPASAVKRTADGDFVFVIEDGTRAVLRAVELEPVGPGFKVTSGLSDGETVATAGVNRLEDGQAVRIGGDAI</sequence>
<evidence type="ECO:0000256" key="2">
    <source>
        <dbReference type="SAM" id="SignalP"/>
    </source>
</evidence>
<evidence type="ECO:0000256" key="1">
    <source>
        <dbReference type="ARBA" id="ARBA00009477"/>
    </source>
</evidence>
<feature type="signal peptide" evidence="2">
    <location>
        <begin position="1"/>
        <end position="19"/>
    </location>
</feature>
<dbReference type="PROSITE" id="PS51257">
    <property type="entry name" value="PROKAR_LIPOPROTEIN"/>
    <property type="match status" value="1"/>
</dbReference>
<dbReference type="InterPro" id="IPR058792">
    <property type="entry name" value="Beta-barrel_RND_2"/>
</dbReference>
<protein>
    <submittedName>
        <fullName evidence="5">RND family efflux transporter, MFP subunit</fullName>
    </submittedName>
</protein>
<evidence type="ECO:0000313" key="5">
    <source>
        <dbReference type="EMBL" id="SHJ84800.1"/>
    </source>
</evidence>
<accession>A0ABY1IQ91</accession>
<dbReference type="Pfam" id="PF25954">
    <property type="entry name" value="Beta-barrel_RND_2"/>
    <property type="match status" value="1"/>
</dbReference>
<keyword evidence="6" id="KW-1185">Reference proteome</keyword>
<keyword evidence="2" id="KW-0732">Signal</keyword>
<name>A0ABY1IQ91_9HYPH</name>
<feature type="chain" id="PRO_5045305723" evidence="2">
    <location>
        <begin position="20"/>
        <end position="358"/>
    </location>
</feature>
<dbReference type="Gene3D" id="2.40.30.170">
    <property type="match status" value="1"/>
</dbReference>
<dbReference type="Gene3D" id="1.10.287.470">
    <property type="entry name" value="Helix hairpin bin"/>
    <property type="match status" value="1"/>
</dbReference>
<evidence type="ECO:0000313" key="6">
    <source>
        <dbReference type="Proteomes" id="UP000184290"/>
    </source>
</evidence>
<dbReference type="RefSeq" id="WP_244489452.1">
    <property type="nucleotide sequence ID" value="NZ_FQZC01000004.1"/>
</dbReference>
<proteinExistence type="inferred from homology"/>
<reference evidence="5 6" key="1">
    <citation type="submission" date="2016-11" db="EMBL/GenBank/DDBJ databases">
        <authorList>
            <person name="Varghese N."/>
            <person name="Submissions S."/>
        </authorList>
    </citation>
    <scope>NUCLEOTIDE SEQUENCE [LARGE SCALE GENOMIC DNA]</scope>
    <source>
        <strain evidence="5 6">DSM 21988</strain>
    </source>
</reference>
<dbReference type="Gene3D" id="2.40.420.20">
    <property type="match status" value="1"/>
</dbReference>
<dbReference type="Proteomes" id="UP000184290">
    <property type="component" value="Unassembled WGS sequence"/>
</dbReference>
<evidence type="ECO:0000259" key="4">
    <source>
        <dbReference type="Pfam" id="PF25954"/>
    </source>
</evidence>
<dbReference type="PANTHER" id="PTHR30469">
    <property type="entry name" value="MULTIDRUG RESISTANCE PROTEIN MDTA"/>
    <property type="match status" value="1"/>
</dbReference>
<dbReference type="PANTHER" id="PTHR30469:SF15">
    <property type="entry name" value="HLYD FAMILY OF SECRETION PROTEINS"/>
    <property type="match status" value="1"/>
</dbReference>
<dbReference type="InterPro" id="IPR006143">
    <property type="entry name" value="RND_pump_MFP"/>
</dbReference>
<evidence type="ECO:0000259" key="3">
    <source>
        <dbReference type="Pfam" id="PF25917"/>
    </source>
</evidence>
<dbReference type="SUPFAM" id="SSF111369">
    <property type="entry name" value="HlyD-like secretion proteins"/>
    <property type="match status" value="1"/>
</dbReference>
<dbReference type="Pfam" id="PF25917">
    <property type="entry name" value="BSH_RND"/>
    <property type="match status" value="1"/>
</dbReference>